<protein>
    <submittedName>
        <fullName evidence="1">GrpB-like predicted nucleotidyltransferase (UPF0157 family)</fullName>
    </submittedName>
</protein>
<dbReference type="PANTHER" id="PTHR34822:SF1">
    <property type="entry name" value="GRPB FAMILY PROTEIN"/>
    <property type="match status" value="1"/>
</dbReference>
<dbReference type="SUPFAM" id="SSF81301">
    <property type="entry name" value="Nucleotidyltransferase"/>
    <property type="match status" value="1"/>
</dbReference>
<evidence type="ECO:0000313" key="1">
    <source>
        <dbReference type="EMBL" id="MDR7364335.1"/>
    </source>
</evidence>
<dbReference type="Gene3D" id="3.30.460.10">
    <property type="entry name" value="Beta Polymerase, domain 2"/>
    <property type="match status" value="1"/>
</dbReference>
<dbReference type="PANTHER" id="PTHR34822">
    <property type="entry name" value="GRPB DOMAIN PROTEIN (AFU_ORTHOLOGUE AFUA_1G01530)"/>
    <property type="match status" value="1"/>
</dbReference>
<keyword evidence="2" id="KW-1185">Reference proteome</keyword>
<evidence type="ECO:0000313" key="2">
    <source>
        <dbReference type="Proteomes" id="UP001183648"/>
    </source>
</evidence>
<gene>
    <name evidence="1" type="ORF">J2S63_003888</name>
</gene>
<accession>A0ABU2C0Z7</accession>
<dbReference type="Pfam" id="PF04229">
    <property type="entry name" value="GrpB"/>
    <property type="match status" value="1"/>
</dbReference>
<dbReference type="EMBL" id="JAVDYG010000001">
    <property type="protein sequence ID" value="MDR7364335.1"/>
    <property type="molecule type" value="Genomic_DNA"/>
</dbReference>
<reference evidence="1 2" key="1">
    <citation type="submission" date="2023-07" db="EMBL/GenBank/DDBJ databases">
        <title>Sequencing the genomes of 1000 actinobacteria strains.</title>
        <authorList>
            <person name="Klenk H.-P."/>
        </authorList>
    </citation>
    <scope>NUCLEOTIDE SEQUENCE [LARGE SCALE GENOMIC DNA]</scope>
    <source>
        <strain evidence="1 2">DSM 19426</strain>
    </source>
</reference>
<sequence length="212" mass="24150">MTRRHPLWTAYEQPTQEQVAAARVDHDSWSTESVEVVPPDRAWSEWFAAVRDRVVGALGDRALTVEHVGSTAVPGLWAKPVVDVDVTVADVEDEDSWLPALQDAGFVLRVREPDWQGHRLVRGEDPPANVHVWPVSAVEPRRHVVFRDWLCTHEDDREQYAEAKRAAASRGFTDVMLYNNEKAGVIYDLYEKMFAADPDHEHDPVPRQVVRQ</sequence>
<proteinExistence type="predicted"/>
<dbReference type="Proteomes" id="UP001183648">
    <property type="component" value="Unassembled WGS sequence"/>
</dbReference>
<name>A0ABU2C0Z7_9ACTN</name>
<organism evidence="1 2">
    <name type="scientific">Nocardioides marmoribigeumensis</name>
    <dbReference type="NCBI Taxonomy" id="433649"/>
    <lineage>
        <taxon>Bacteria</taxon>
        <taxon>Bacillati</taxon>
        <taxon>Actinomycetota</taxon>
        <taxon>Actinomycetes</taxon>
        <taxon>Propionibacteriales</taxon>
        <taxon>Nocardioidaceae</taxon>
        <taxon>Nocardioides</taxon>
    </lineage>
</organism>
<dbReference type="RefSeq" id="WP_310305899.1">
    <property type="nucleotide sequence ID" value="NZ_BAAAPS010000005.1"/>
</dbReference>
<dbReference type="InterPro" id="IPR007344">
    <property type="entry name" value="GrpB/CoaE"/>
</dbReference>
<comment type="caution">
    <text evidence="1">The sequence shown here is derived from an EMBL/GenBank/DDBJ whole genome shotgun (WGS) entry which is preliminary data.</text>
</comment>
<dbReference type="InterPro" id="IPR043519">
    <property type="entry name" value="NT_sf"/>
</dbReference>